<dbReference type="EMBL" id="SIRT01000001">
    <property type="protein sequence ID" value="TBN06351.1"/>
    <property type="molecule type" value="Genomic_DNA"/>
</dbReference>
<sequence>MLQTENIYIFLLILPIVSFLYASVGHGGASGYLALMALFSFAPETMKPTALLLNIFVAGISFYYYYREGFFNKKLFLGFAMASIPLAYIGGTLEVDASIYKKILAVLLIFAILKMLNVFGKESDSIKPIKLWQGLIVGGIIGFFSGLIGIGGGIILTPVILLLHWGKMKEAAAVSALFIWVNSAAGLVGQLQSGISIENGSFILVGIALIGGVLGGYYGSKKINNQSLRYLLAFVLIIACAKLFFT</sequence>
<evidence type="ECO:0000256" key="5">
    <source>
        <dbReference type="RuleBase" id="RU363041"/>
    </source>
</evidence>
<dbReference type="Proteomes" id="UP000291142">
    <property type="component" value="Unassembled WGS sequence"/>
</dbReference>
<feature type="transmembrane region" description="Helical" evidence="5">
    <location>
        <begin position="132"/>
        <end position="165"/>
    </location>
</feature>
<feature type="transmembrane region" description="Helical" evidence="5">
    <location>
        <begin position="226"/>
        <end position="245"/>
    </location>
</feature>
<keyword evidence="3 5" id="KW-1133">Transmembrane helix</keyword>
<keyword evidence="7" id="KW-1185">Reference proteome</keyword>
<evidence type="ECO:0000256" key="2">
    <source>
        <dbReference type="ARBA" id="ARBA00022692"/>
    </source>
</evidence>
<feature type="transmembrane region" description="Helical" evidence="5">
    <location>
        <begin position="201"/>
        <end position="220"/>
    </location>
</feature>
<keyword evidence="4 5" id="KW-0472">Membrane</keyword>
<dbReference type="RefSeq" id="WP_130962341.1">
    <property type="nucleotide sequence ID" value="NZ_SIRT01000001.1"/>
</dbReference>
<keyword evidence="5" id="KW-1003">Cell membrane</keyword>
<protein>
    <recommendedName>
        <fullName evidence="5">Probable membrane transporter protein</fullName>
    </recommendedName>
</protein>
<dbReference type="Pfam" id="PF01925">
    <property type="entry name" value="TauE"/>
    <property type="match status" value="1"/>
</dbReference>
<evidence type="ECO:0000256" key="3">
    <source>
        <dbReference type="ARBA" id="ARBA00022989"/>
    </source>
</evidence>
<accession>A0A4Q9FHG6</accession>
<dbReference type="InterPro" id="IPR002781">
    <property type="entry name" value="TM_pro_TauE-like"/>
</dbReference>
<feature type="transmembrane region" description="Helical" evidence="5">
    <location>
        <begin position="99"/>
        <end position="120"/>
    </location>
</feature>
<comment type="similarity">
    <text evidence="5">Belongs to the 4-toluene sulfonate uptake permease (TSUP) (TC 2.A.102) family.</text>
</comment>
<evidence type="ECO:0000313" key="7">
    <source>
        <dbReference type="Proteomes" id="UP000291142"/>
    </source>
</evidence>
<name>A0A4Q9FHG6_9FLAO</name>
<dbReference type="GO" id="GO:0005886">
    <property type="term" value="C:plasma membrane"/>
    <property type="evidence" value="ECO:0007669"/>
    <property type="project" value="UniProtKB-SubCell"/>
</dbReference>
<dbReference type="AlphaFoldDB" id="A0A4Q9FHG6"/>
<feature type="transmembrane region" description="Helical" evidence="5">
    <location>
        <begin position="75"/>
        <end position="93"/>
    </location>
</feature>
<dbReference type="PANTHER" id="PTHR43701">
    <property type="entry name" value="MEMBRANE TRANSPORTER PROTEIN MJ0441-RELATED"/>
    <property type="match status" value="1"/>
</dbReference>
<gene>
    <name evidence="6" type="ORF">EYD45_00245</name>
</gene>
<evidence type="ECO:0000256" key="4">
    <source>
        <dbReference type="ARBA" id="ARBA00023136"/>
    </source>
</evidence>
<reference evidence="6 7" key="1">
    <citation type="submission" date="2019-02" db="EMBL/GenBank/DDBJ databases">
        <title>Hyunsoonleella sp., isolated from marine sediment.</title>
        <authorList>
            <person name="Liu B.-T."/>
        </authorList>
    </citation>
    <scope>NUCLEOTIDE SEQUENCE [LARGE SCALE GENOMIC DNA]</scope>
    <source>
        <strain evidence="6 7">T58</strain>
    </source>
</reference>
<dbReference type="InterPro" id="IPR051598">
    <property type="entry name" value="TSUP/Inactive_protease-like"/>
</dbReference>
<organism evidence="6 7">
    <name type="scientific">Hyunsoonleella flava</name>
    <dbReference type="NCBI Taxonomy" id="2527939"/>
    <lineage>
        <taxon>Bacteria</taxon>
        <taxon>Pseudomonadati</taxon>
        <taxon>Bacteroidota</taxon>
        <taxon>Flavobacteriia</taxon>
        <taxon>Flavobacteriales</taxon>
        <taxon>Flavobacteriaceae</taxon>
    </lineage>
</organism>
<feature type="transmembrane region" description="Helical" evidence="5">
    <location>
        <begin position="171"/>
        <end position="189"/>
    </location>
</feature>
<dbReference type="PANTHER" id="PTHR43701:SF5">
    <property type="entry name" value="MEMBRANE TRANSPORTER PROTEIN-RELATED"/>
    <property type="match status" value="1"/>
</dbReference>
<comment type="caution">
    <text evidence="6">The sequence shown here is derived from an EMBL/GenBank/DDBJ whole genome shotgun (WGS) entry which is preliminary data.</text>
</comment>
<feature type="transmembrane region" description="Helical" evidence="5">
    <location>
        <begin position="49"/>
        <end position="66"/>
    </location>
</feature>
<proteinExistence type="inferred from homology"/>
<keyword evidence="2 5" id="KW-0812">Transmembrane</keyword>
<comment type="subcellular location">
    <subcellularLocation>
        <location evidence="5">Cell membrane</location>
        <topology evidence="5">Multi-pass membrane protein</topology>
    </subcellularLocation>
    <subcellularLocation>
        <location evidence="1">Membrane</location>
        <topology evidence="1">Multi-pass membrane protein</topology>
    </subcellularLocation>
</comment>
<evidence type="ECO:0000256" key="1">
    <source>
        <dbReference type="ARBA" id="ARBA00004141"/>
    </source>
</evidence>
<dbReference type="OrthoDB" id="560496at2"/>
<evidence type="ECO:0000313" key="6">
    <source>
        <dbReference type="EMBL" id="TBN06351.1"/>
    </source>
</evidence>
<feature type="transmembrane region" description="Helical" evidence="5">
    <location>
        <begin position="7"/>
        <end position="29"/>
    </location>
</feature>